<gene>
    <name evidence="2" type="ORF">Rleg4DRAFT_1795</name>
</gene>
<protein>
    <submittedName>
        <fullName evidence="2">Uncharacterized protein</fullName>
    </submittedName>
</protein>
<dbReference type="Proteomes" id="UP000005732">
    <property type="component" value="Unassembled WGS sequence"/>
</dbReference>
<sequence>MRREVTVGETMPHPSTPRVIAHDTHQNLDSEVPLYAVFEFTGGTTLQAHFEERLVPM</sequence>
<evidence type="ECO:0000256" key="1">
    <source>
        <dbReference type="SAM" id="MobiDB-lite"/>
    </source>
</evidence>
<organism evidence="2 3">
    <name type="scientific">Rhizobium leguminosarum bv. trifolii WSM2297</name>
    <dbReference type="NCBI Taxonomy" id="754762"/>
    <lineage>
        <taxon>Bacteria</taxon>
        <taxon>Pseudomonadati</taxon>
        <taxon>Pseudomonadota</taxon>
        <taxon>Alphaproteobacteria</taxon>
        <taxon>Hyphomicrobiales</taxon>
        <taxon>Rhizobiaceae</taxon>
        <taxon>Rhizobium/Agrobacterium group</taxon>
        <taxon>Rhizobium</taxon>
    </lineage>
</organism>
<evidence type="ECO:0000313" key="3">
    <source>
        <dbReference type="Proteomes" id="UP000005732"/>
    </source>
</evidence>
<dbReference type="HOGENOM" id="CLU_2993595_0_0_5"/>
<evidence type="ECO:0000313" key="2">
    <source>
        <dbReference type="EMBL" id="EJC80181.1"/>
    </source>
</evidence>
<proteinExistence type="predicted"/>
<reference evidence="2 3" key="1">
    <citation type="submission" date="2012-02" db="EMBL/GenBank/DDBJ databases">
        <title>Improved High-Quality Draft Sequence of Rhizobium leguminosarum bv. trifolii WSM2297.</title>
        <authorList>
            <consortium name="US DOE Joint Genome Institute"/>
            <person name="Lucas S."/>
            <person name="Han J."/>
            <person name="Lapidus A."/>
            <person name="Cheng J.-F."/>
            <person name="Goodwin L."/>
            <person name="Pitluck S."/>
            <person name="Peters L."/>
            <person name="Ovchinnikova G."/>
            <person name="Zhang X."/>
            <person name="Detter J.C."/>
            <person name="Han C."/>
            <person name="Tapia R."/>
            <person name="Land M."/>
            <person name="Hauser L."/>
            <person name="Kyrpides N."/>
            <person name="Ivanova N."/>
            <person name="Pagani I."/>
            <person name="Brau L."/>
            <person name="Yates R."/>
            <person name="O'Hara G."/>
            <person name="Rui T."/>
            <person name="Howieson J."/>
            <person name="Reeve W."/>
            <person name="Woyke T."/>
        </authorList>
    </citation>
    <scope>NUCLEOTIDE SEQUENCE [LARGE SCALE GENOMIC DNA]</scope>
    <source>
        <strain evidence="2 3">WSM2297</strain>
    </source>
</reference>
<accession>J0W383</accession>
<feature type="region of interest" description="Disordered" evidence="1">
    <location>
        <begin position="1"/>
        <end position="20"/>
    </location>
</feature>
<dbReference type="AlphaFoldDB" id="J0W383"/>
<name>J0W383_RHILT</name>
<dbReference type="EMBL" id="JH719395">
    <property type="protein sequence ID" value="EJC80181.1"/>
    <property type="molecule type" value="Genomic_DNA"/>
</dbReference>